<feature type="chain" id="PRO_5015534349" evidence="1">
    <location>
        <begin position="20"/>
        <end position="262"/>
    </location>
</feature>
<dbReference type="OrthoDB" id="1014491at2"/>
<dbReference type="EMBL" id="PTJE01000001">
    <property type="protein sequence ID" value="PPK96887.1"/>
    <property type="molecule type" value="Genomic_DNA"/>
</dbReference>
<keyword evidence="3" id="KW-1185">Reference proteome</keyword>
<sequence>MKKIILALTILLSSTVAIAQTDDIGALVTDRPDATESPNIIRKGFLQIETGGFYTESGEDSFKTKETVYNTTLLRYGLLDNLELRLGIDYLTTEFEANGERVGERLNGTSPLLLGAKIAIAEENGWMPKIAILGHLSLPFSAASDYKPENTGLDFRFSFDHTLTDKSGIAYNLGAKLDAGNPELAYIYTLAYGYDLSSRIGVYAELYGDFPEDTKANHNWDAGFTYLANDDLQFDLTFGSGITDGQNLLLSAGLSYRIRNNK</sequence>
<keyword evidence="1" id="KW-0732">Signal</keyword>
<protein>
    <submittedName>
        <fullName evidence="2">Outer membrane putative beta-barrel porin/alpha-amylase</fullName>
    </submittedName>
</protein>
<dbReference type="AlphaFoldDB" id="A0A2S6IRL7"/>
<dbReference type="Proteomes" id="UP000239002">
    <property type="component" value="Unassembled WGS sequence"/>
</dbReference>
<dbReference type="Pfam" id="PF13557">
    <property type="entry name" value="Phenol_MetA_deg"/>
    <property type="match status" value="1"/>
</dbReference>
<evidence type="ECO:0000313" key="3">
    <source>
        <dbReference type="Proteomes" id="UP000239002"/>
    </source>
</evidence>
<organism evidence="2 3">
    <name type="scientific">Nonlabens xylanidelens</name>
    <dbReference type="NCBI Taxonomy" id="191564"/>
    <lineage>
        <taxon>Bacteria</taxon>
        <taxon>Pseudomonadati</taxon>
        <taxon>Bacteroidota</taxon>
        <taxon>Flavobacteriia</taxon>
        <taxon>Flavobacteriales</taxon>
        <taxon>Flavobacteriaceae</taxon>
        <taxon>Nonlabens</taxon>
    </lineage>
</organism>
<name>A0A2S6IRL7_9FLAO</name>
<reference evidence="2 3" key="1">
    <citation type="submission" date="2018-02" db="EMBL/GenBank/DDBJ databases">
        <title>Genomic Encyclopedia of Archaeal and Bacterial Type Strains, Phase II (KMG-II): from individual species to whole genera.</title>
        <authorList>
            <person name="Goeker M."/>
        </authorList>
    </citation>
    <scope>NUCLEOTIDE SEQUENCE [LARGE SCALE GENOMIC DNA]</scope>
    <source>
        <strain evidence="2 3">DSM 16809</strain>
    </source>
</reference>
<dbReference type="SUPFAM" id="SSF56935">
    <property type="entry name" value="Porins"/>
    <property type="match status" value="1"/>
</dbReference>
<feature type="signal peptide" evidence="1">
    <location>
        <begin position="1"/>
        <end position="19"/>
    </location>
</feature>
<dbReference type="InterPro" id="IPR025737">
    <property type="entry name" value="FApF"/>
</dbReference>
<comment type="caution">
    <text evidence="2">The sequence shown here is derived from an EMBL/GenBank/DDBJ whole genome shotgun (WGS) entry which is preliminary data.</text>
</comment>
<dbReference type="RefSeq" id="WP_104514417.1">
    <property type="nucleotide sequence ID" value="NZ_MQVW01000027.1"/>
</dbReference>
<gene>
    <name evidence="2" type="ORF">LY01_00712</name>
</gene>
<proteinExistence type="predicted"/>
<evidence type="ECO:0000313" key="2">
    <source>
        <dbReference type="EMBL" id="PPK96887.1"/>
    </source>
</evidence>
<accession>A0A2S6IRL7</accession>
<evidence type="ECO:0000256" key="1">
    <source>
        <dbReference type="SAM" id="SignalP"/>
    </source>
</evidence>